<evidence type="ECO:0008006" key="4">
    <source>
        <dbReference type="Google" id="ProtNLM"/>
    </source>
</evidence>
<proteinExistence type="predicted"/>
<protein>
    <recommendedName>
        <fullName evidence="4">GLPGLI family protein</fullName>
    </recommendedName>
</protein>
<evidence type="ECO:0000256" key="1">
    <source>
        <dbReference type="SAM" id="SignalP"/>
    </source>
</evidence>
<keyword evidence="3" id="KW-1185">Reference proteome</keyword>
<dbReference type="RefSeq" id="WP_194112686.1">
    <property type="nucleotide sequence ID" value="NZ_JADFFL010000006.1"/>
</dbReference>
<evidence type="ECO:0000313" key="2">
    <source>
        <dbReference type="EMBL" id="MBE9663455.1"/>
    </source>
</evidence>
<name>A0A929PYH8_9SPHI</name>
<comment type="caution">
    <text evidence="2">The sequence shown here is derived from an EMBL/GenBank/DDBJ whole genome shotgun (WGS) entry which is preliminary data.</text>
</comment>
<feature type="chain" id="PRO_5037917182" description="GLPGLI family protein" evidence="1">
    <location>
        <begin position="21"/>
        <end position="223"/>
    </location>
</feature>
<dbReference type="Proteomes" id="UP000622475">
    <property type="component" value="Unassembled WGS sequence"/>
</dbReference>
<accession>A0A929PYH8</accession>
<feature type="signal peptide" evidence="1">
    <location>
        <begin position="1"/>
        <end position="20"/>
    </location>
</feature>
<gene>
    <name evidence="2" type="ORF">IRJ16_16325</name>
</gene>
<dbReference type="AlphaFoldDB" id="A0A929PYH8"/>
<dbReference type="EMBL" id="JADFFL010000006">
    <property type="protein sequence ID" value="MBE9663455.1"/>
    <property type="molecule type" value="Genomic_DNA"/>
</dbReference>
<sequence length="223" mass="25550">MKKKYFTLFLLVIIVSVASAQSGVPANLRGDYNKMMANQSMIQFNQLMSRNWMMGYHNNPQVNFKYDFKVTMRDSSTKIVRSKIYGDTANHKSYILLVDKDLKRSDPAREQKIYADQTLSISRVQRDMHGTYAVVGLATDSCWLFETLKGPISAYANVSELADVGDAYLRAFQYGNDKVKPLDPAALEPIIKTDPKAHKLFLKKKYLRAIEKYNDNILEQTKK</sequence>
<keyword evidence="1" id="KW-0732">Signal</keyword>
<evidence type="ECO:0000313" key="3">
    <source>
        <dbReference type="Proteomes" id="UP000622475"/>
    </source>
</evidence>
<reference evidence="2" key="1">
    <citation type="submission" date="2020-10" db="EMBL/GenBank/DDBJ databases">
        <title>Mucilaginibacter mali sp. nov., isolated from rhizosphere soil of apple orchard.</title>
        <authorList>
            <person name="Lee J.-S."/>
            <person name="Kim H.S."/>
            <person name="Kim J.-S."/>
        </authorList>
    </citation>
    <scope>NUCLEOTIDE SEQUENCE</scope>
    <source>
        <strain evidence="2">KCTC 22746</strain>
    </source>
</reference>
<organism evidence="2 3">
    <name type="scientific">Mucilaginibacter myungsuensis</name>
    <dbReference type="NCBI Taxonomy" id="649104"/>
    <lineage>
        <taxon>Bacteria</taxon>
        <taxon>Pseudomonadati</taxon>
        <taxon>Bacteroidota</taxon>
        <taxon>Sphingobacteriia</taxon>
        <taxon>Sphingobacteriales</taxon>
        <taxon>Sphingobacteriaceae</taxon>
        <taxon>Mucilaginibacter</taxon>
    </lineage>
</organism>